<evidence type="ECO:0000256" key="1">
    <source>
        <dbReference type="ARBA" id="ARBA00004141"/>
    </source>
</evidence>
<dbReference type="Pfam" id="PF07690">
    <property type="entry name" value="MFS_1"/>
    <property type="match status" value="1"/>
</dbReference>
<gene>
    <name evidence="8" type="ORF">BK798_05430</name>
</gene>
<dbReference type="Gene3D" id="1.20.1250.20">
    <property type="entry name" value="MFS general substrate transporter like domains"/>
    <property type="match status" value="1"/>
</dbReference>
<dbReference type="InterPro" id="IPR011701">
    <property type="entry name" value="MFS"/>
</dbReference>
<protein>
    <submittedName>
        <fullName evidence="8">MFS transporter</fullName>
    </submittedName>
</protein>
<feature type="transmembrane region" description="Helical" evidence="6">
    <location>
        <begin position="400"/>
        <end position="419"/>
    </location>
</feature>
<reference evidence="8 9" key="1">
    <citation type="submission" date="2016-10" db="EMBL/GenBank/DDBJ databases">
        <authorList>
            <person name="Varghese N."/>
        </authorList>
    </citation>
    <scope>NUCLEOTIDE SEQUENCE [LARGE SCALE GENOMIC DNA]</scope>
    <source>
        <strain evidence="8 9">KB11</strain>
    </source>
</reference>
<evidence type="ECO:0000313" key="8">
    <source>
        <dbReference type="EMBL" id="ATZ59899.1"/>
    </source>
</evidence>
<sequence length="463" mass="50114">MIKKTTAFYVVLVGSLASFMAAYTSNAVTMALPELARVFHLSNILQNWTINLYLLTMAVLSVPFGKICAQKGLKKSFFYGALVFFIGTAGIIMAANTEMLLLFRFIQAIGSAAIFVSSVSMIVKAVPNNQRGRALGINIASVYIGLSLAPVLGGILTYNFGWESIFAITLPVSFIVVVLTYLKIKEEWKLDADDPIDIKGSIFYGIGISAFMYGFTELHTLTGQAITAVGVIFLIIFIYYELKQKYPIFNVRLYKNHKFLSSNIASVISYISIFSVSTIINYHFQYILGWNAQMTGLILISMPVMQAIVTPQSGKLSDLINPQKLSALGMGLATIAILILTTMDDSTSVYIIIIALMIGGVGYGLFSSPNTNTIMSSVPPNETTMASAAVATMRVIGQTLSIGILTVIFAFVMGNVAITPSVYPQLGESCHLALICSTILGVISVLASLVGMNSNDKLNTTQR</sequence>
<feature type="transmembrane region" description="Helical" evidence="6">
    <location>
        <begin position="7"/>
        <end position="25"/>
    </location>
</feature>
<feature type="transmembrane region" description="Helical" evidence="6">
    <location>
        <begin position="431"/>
        <end position="453"/>
    </location>
</feature>
<name>A0A2H4U713_METSM</name>
<evidence type="ECO:0000259" key="7">
    <source>
        <dbReference type="PROSITE" id="PS50850"/>
    </source>
</evidence>
<evidence type="ECO:0000313" key="9">
    <source>
        <dbReference type="Proteomes" id="UP000232133"/>
    </source>
</evidence>
<feature type="transmembrane region" description="Helical" evidence="6">
    <location>
        <begin position="45"/>
        <end position="65"/>
    </location>
</feature>
<evidence type="ECO:0000256" key="6">
    <source>
        <dbReference type="SAM" id="Phobius"/>
    </source>
</evidence>
<dbReference type="PRINTS" id="PR01036">
    <property type="entry name" value="TCRTETB"/>
</dbReference>
<dbReference type="InterPro" id="IPR020846">
    <property type="entry name" value="MFS_dom"/>
</dbReference>
<feature type="transmembrane region" description="Helical" evidence="6">
    <location>
        <begin position="221"/>
        <end position="240"/>
    </location>
</feature>
<dbReference type="RefSeq" id="WP_100815557.1">
    <property type="nucleotide sequence ID" value="NZ_CP017803.1"/>
</dbReference>
<keyword evidence="5 6" id="KW-0472">Membrane</keyword>
<dbReference type="SUPFAM" id="SSF103473">
    <property type="entry name" value="MFS general substrate transporter"/>
    <property type="match status" value="1"/>
</dbReference>
<dbReference type="InterPro" id="IPR036259">
    <property type="entry name" value="MFS_trans_sf"/>
</dbReference>
<keyword evidence="4 6" id="KW-1133">Transmembrane helix</keyword>
<dbReference type="PANTHER" id="PTHR42718">
    <property type="entry name" value="MAJOR FACILITATOR SUPERFAMILY MULTIDRUG TRANSPORTER MFSC"/>
    <property type="match status" value="1"/>
</dbReference>
<dbReference type="AlphaFoldDB" id="A0A2H4U713"/>
<keyword evidence="3 6" id="KW-0812">Transmembrane</keyword>
<feature type="transmembrane region" description="Helical" evidence="6">
    <location>
        <begin position="77"/>
        <end position="95"/>
    </location>
</feature>
<dbReference type="GeneID" id="35118797"/>
<evidence type="ECO:0000256" key="5">
    <source>
        <dbReference type="ARBA" id="ARBA00023136"/>
    </source>
</evidence>
<feature type="transmembrane region" description="Helical" evidence="6">
    <location>
        <begin position="349"/>
        <end position="366"/>
    </location>
</feature>
<feature type="transmembrane region" description="Helical" evidence="6">
    <location>
        <begin position="101"/>
        <end position="123"/>
    </location>
</feature>
<evidence type="ECO:0000256" key="4">
    <source>
        <dbReference type="ARBA" id="ARBA00022989"/>
    </source>
</evidence>
<dbReference type="PROSITE" id="PS50850">
    <property type="entry name" value="MFS"/>
    <property type="match status" value="1"/>
</dbReference>
<dbReference type="Proteomes" id="UP000232133">
    <property type="component" value="Chromosome"/>
</dbReference>
<keyword evidence="2" id="KW-0813">Transport</keyword>
<feature type="transmembrane region" description="Helical" evidence="6">
    <location>
        <begin position="260"/>
        <end position="280"/>
    </location>
</feature>
<feature type="transmembrane region" description="Helical" evidence="6">
    <location>
        <begin position="164"/>
        <end position="184"/>
    </location>
</feature>
<dbReference type="GO" id="GO:0022857">
    <property type="term" value="F:transmembrane transporter activity"/>
    <property type="evidence" value="ECO:0007669"/>
    <property type="project" value="InterPro"/>
</dbReference>
<evidence type="ECO:0000256" key="2">
    <source>
        <dbReference type="ARBA" id="ARBA00022448"/>
    </source>
</evidence>
<accession>A0A2H4U713</accession>
<dbReference type="EMBL" id="CP017803">
    <property type="protein sequence ID" value="ATZ59899.1"/>
    <property type="molecule type" value="Genomic_DNA"/>
</dbReference>
<dbReference type="Gene3D" id="1.20.1720.10">
    <property type="entry name" value="Multidrug resistance protein D"/>
    <property type="match status" value="1"/>
</dbReference>
<feature type="transmembrane region" description="Helical" evidence="6">
    <location>
        <begin position="286"/>
        <end position="304"/>
    </location>
</feature>
<organism evidence="8 9">
    <name type="scientific">Methanobrevibacter smithii</name>
    <dbReference type="NCBI Taxonomy" id="2173"/>
    <lineage>
        <taxon>Archaea</taxon>
        <taxon>Methanobacteriati</taxon>
        <taxon>Methanobacteriota</taxon>
        <taxon>Methanomada group</taxon>
        <taxon>Methanobacteria</taxon>
        <taxon>Methanobacteriales</taxon>
        <taxon>Methanobacteriaceae</taxon>
        <taxon>Methanobrevibacter</taxon>
    </lineage>
</organism>
<dbReference type="CDD" id="cd17321">
    <property type="entry name" value="MFS_MMR_MDR_like"/>
    <property type="match status" value="1"/>
</dbReference>
<dbReference type="PANTHER" id="PTHR42718:SF9">
    <property type="entry name" value="MAJOR FACILITATOR SUPERFAMILY MULTIDRUG TRANSPORTER MFSC"/>
    <property type="match status" value="1"/>
</dbReference>
<evidence type="ECO:0000256" key="3">
    <source>
        <dbReference type="ARBA" id="ARBA00022692"/>
    </source>
</evidence>
<feature type="transmembrane region" description="Helical" evidence="6">
    <location>
        <begin position="325"/>
        <end position="343"/>
    </location>
</feature>
<feature type="domain" description="Major facilitator superfamily (MFS) profile" evidence="7">
    <location>
        <begin position="10"/>
        <end position="456"/>
    </location>
</feature>
<comment type="subcellular location">
    <subcellularLocation>
        <location evidence="1">Membrane</location>
        <topology evidence="1">Multi-pass membrane protein</topology>
    </subcellularLocation>
</comment>
<proteinExistence type="predicted"/>
<dbReference type="GO" id="GO:0016020">
    <property type="term" value="C:membrane"/>
    <property type="evidence" value="ECO:0007669"/>
    <property type="project" value="UniProtKB-SubCell"/>
</dbReference>
<feature type="transmembrane region" description="Helical" evidence="6">
    <location>
        <begin position="135"/>
        <end position="158"/>
    </location>
</feature>